<keyword evidence="2" id="KW-1185">Reference proteome</keyword>
<dbReference type="InterPro" id="IPR025886">
    <property type="entry name" value="PP2-like"/>
</dbReference>
<dbReference type="OrthoDB" id="533833at2759"/>
<dbReference type="InterPro" id="IPR052147">
    <property type="entry name" value="PP2-like/Lectin"/>
</dbReference>
<dbReference type="Proteomes" id="UP000243459">
    <property type="component" value="Chromosome 4"/>
</dbReference>
<proteinExistence type="predicted"/>
<dbReference type="Pfam" id="PF14299">
    <property type="entry name" value="PP2"/>
    <property type="match status" value="1"/>
</dbReference>
<dbReference type="EMBL" id="CM007384">
    <property type="protein sequence ID" value="ONK71881.1"/>
    <property type="molecule type" value="Genomic_DNA"/>
</dbReference>
<name>A0A5P1F5C6_ASPOF</name>
<gene>
    <name evidence="1" type="ORF">A4U43_C04F13340</name>
</gene>
<protein>
    <submittedName>
        <fullName evidence="1">Uncharacterized protein</fullName>
    </submittedName>
</protein>
<evidence type="ECO:0000313" key="2">
    <source>
        <dbReference type="Proteomes" id="UP000243459"/>
    </source>
</evidence>
<sequence length="177" mass="19800">MAAVAKELPKVYTENTWMEERNGDRGLLKYPRQLDITNVDDGKSWVWHSLVLGSIGRLGMEAPKLMGTTHVEIRGDFKMSKLTPGLKYQAVLLCMKTNGNEGWDSCPLNVELNLPDGTTQKRKVDLTKFPTDEFVMMVLGYFEAVESGDITFSVVDTSNCVKKGFVVKDAALRPLPR</sequence>
<dbReference type="PANTHER" id="PTHR48478:SF1">
    <property type="entry name" value="LECTIN-LIKE"/>
    <property type="match status" value="1"/>
</dbReference>
<evidence type="ECO:0000313" key="1">
    <source>
        <dbReference type="EMBL" id="ONK71881.1"/>
    </source>
</evidence>
<dbReference type="AlphaFoldDB" id="A0A5P1F5C6"/>
<dbReference type="Gramene" id="ONK71881">
    <property type="protein sequence ID" value="ONK71881"/>
    <property type="gene ID" value="A4U43_C04F13340"/>
</dbReference>
<accession>A0A5P1F5C6</accession>
<dbReference type="GO" id="GO:0030246">
    <property type="term" value="F:carbohydrate binding"/>
    <property type="evidence" value="ECO:0007669"/>
    <property type="project" value="InterPro"/>
</dbReference>
<organism evidence="1 2">
    <name type="scientific">Asparagus officinalis</name>
    <name type="common">Garden asparagus</name>
    <dbReference type="NCBI Taxonomy" id="4686"/>
    <lineage>
        <taxon>Eukaryota</taxon>
        <taxon>Viridiplantae</taxon>
        <taxon>Streptophyta</taxon>
        <taxon>Embryophyta</taxon>
        <taxon>Tracheophyta</taxon>
        <taxon>Spermatophyta</taxon>
        <taxon>Magnoliopsida</taxon>
        <taxon>Liliopsida</taxon>
        <taxon>Asparagales</taxon>
        <taxon>Asparagaceae</taxon>
        <taxon>Asparagoideae</taxon>
        <taxon>Asparagus</taxon>
    </lineage>
</organism>
<dbReference type="PANTHER" id="PTHR48478">
    <property type="entry name" value="LECTIN-LIKE"/>
    <property type="match status" value="1"/>
</dbReference>
<reference evidence="2" key="1">
    <citation type="journal article" date="2017" name="Nat. Commun.">
        <title>The asparagus genome sheds light on the origin and evolution of a young Y chromosome.</title>
        <authorList>
            <person name="Harkess A."/>
            <person name="Zhou J."/>
            <person name="Xu C."/>
            <person name="Bowers J.E."/>
            <person name="Van der Hulst R."/>
            <person name="Ayyampalayam S."/>
            <person name="Mercati F."/>
            <person name="Riccardi P."/>
            <person name="McKain M.R."/>
            <person name="Kakrana A."/>
            <person name="Tang H."/>
            <person name="Ray J."/>
            <person name="Groenendijk J."/>
            <person name="Arikit S."/>
            <person name="Mathioni S.M."/>
            <person name="Nakano M."/>
            <person name="Shan H."/>
            <person name="Telgmann-Rauber A."/>
            <person name="Kanno A."/>
            <person name="Yue Z."/>
            <person name="Chen H."/>
            <person name="Li W."/>
            <person name="Chen Y."/>
            <person name="Xu X."/>
            <person name="Zhang Y."/>
            <person name="Luo S."/>
            <person name="Chen H."/>
            <person name="Gao J."/>
            <person name="Mao Z."/>
            <person name="Pires J.C."/>
            <person name="Luo M."/>
            <person name="Kudrna D."/>
            <person name="Wing R.A."/>
            <person name="Meyers B.C."/>
            <person name="Yi K."/>
            <person name="Kong H."/>
            <person name="Lavrijsen P."/>
            <person name="Sunseri F."/>
            <person name="Falavigna A."/>
            <person name="Ye Y."/>
            <person name="Leebens-Mack J.H."/>
            <person name="Chen G."/>
        </authorList>
    </citation>
    <scope>NUCLEOTIDE SEQUENCE [LARGE SCALE GENOMIC DNA]</scope>
    <source>
        <strain evidence="2">cv. DH0086</strain>
    </source>
</reference>